<dbReference type="Pfam" id="PF02518">
    <property type="entry name" value="HATPase_c"/>
    <property type="match status" value="1"/>
</dbReference>
<reference evidence="7 8" key="1">
    <citation type="submission" date="2019-07" db="EMBL/GenBank/DDBJ databases">
        <title>Complete genome of Crassaminicella thermophila SY095.</title>
        <authorList>
            <person name="Li X."/>
        </authorList>
    </citation>
    <scope>NUCLEOTIDE SEQUENCE [LARGE SCALE GENOMIC DNA]</scope>
    <source>
        <strain evidence="7 8">SY095</strain>
    </source>
</reference>
<proteinExistence type="predicted"/>
<evidence type="ECO:0000256" key="1">
    <source>
        <dbReference type="ARBA" id="ARBA00000085"/>
    </source>
</evidence>
<evidence type="ECO:0000313" key="7">
    <source>
        <dbReference type="EMBL" id="QEK12802.1"/>
    </source>
</evidence>
<dbReference type="InterPro" id="IPR003594">
    <property type="entry name" value="HATPase_dom"/>
</dbReference>
<dbReference type="Proteomes" id="UP000324646">
    <property type="component" value="Chromosome"/>
</dbReference>
<name>A0A5C0SFV6_CRATE</name>
<keyword evidence="7" id="KW-0067">ATP-binding</keyword>
<feature type="domain" description="Histidine kinase" evidence="6">
    <location>
        <begin position="43"/>
        <end position="151"/>
    </location>
</feature>
<dbReference type="Gene3D" id="3.30.565.10">
    <property type="entry name" value="Histidine kinase-like ATPase, C-terminal domain"/>
    <property type="match status" value="1"/>
</dbReference>
<evidence type="ECO:0000256" key="4">
    <source>
        <dbReference type="ARBA" id="ARBA00022777"/>
    </source>
</evidence>
<dbReference type="KEGG" id="crs:FQB35_10960"/>
<dbReference type="PRINTS" id="PR00344">
    <property type="entry name" value="BCTRLSENSOR"/>
</dbReference>
<sequence length="153" mass="17172">MSIEEIFTIINGNTQKMLDAQDKNIILRFKCTHDFKTSQFYPLISVLNNLIMNSIEAMGEVGVITITEEIDGTDCIFQVIDNGSGIEEDDIDLVFEPGFSTKFNLVTGEMSTGIGLTHVKHIVENHFKGKICVKSEKNIKTVFRITIPMEVLI</sequence>
<evidence type="ECO:0000256" key="3">
    <source>
        <dbReference type="ARBA" id="ARBA00022553"/>
    </source>
</evidence>
<dbReference type="SUPFAM" id="SSF55874">
    <property type="entry name" value="ATPase domain of HSP90 chaperone/DNA topoisomerase II/histidine kinase"/>
    <property type="match status" value="1"/>
</dbReference>
<dbReference type="PANTHER" id="PTHR43547">
    <property type="entry name" value="TWO-COMPONENT HISTIDINE KINASE"/>
    <property type="match status" value="1"/>
</dbReference>
<evidence type="ECO:0000259" key="6">
    <source>
        <dbReference type="PROSITE" id="PS50109"/>
    </source>
</evidence>
<dbReference type="SMART" id="SM00387">
    <property type="entry name" value="HATPase_c"/>
    <property type="match status" value="1"/>
</dbReference>
<dbReference type="GO" id="GO:0000155">
    <property type="term" value="F:phosphorelay sensor kinase activity"/>
    <property type="evidence" value="ECO:0007669"/>
    <property type="project" value="TreeGrafter"/>
</dbReference>
<dbReference type="EC" id="2.7.13.3" evidence="2"/>
<accession>A0A5C0SFV6</accession>
<dbReference type="AlphaFoldDB" id="A0A5C0SFV6"/>
<dbReference type="PROSITE" id="PS50109">
    <property type="entry name" value="HIS_KIN"/>
    <property type="match status" value="1"/>
</dbReference>
<dbReference type="EMBL" id="CP042243">
    <property type="protein sequence ID" value="QEK12802.1"/>
    <property type="molecule type" value="Genomic_DNA"/>
</dbReference>
<organism evidence="7 8">
    <name type="scientific">Crassaminicella thermophila</name>
    <dbReference type="NCBI Taxonomy" id="2599308"/>
    <lineage>
        <taxon>Bacteria</taxon>
        <taxon>Bacillati</taxon>
        <taxon>Bacillota</taxon>
        <taxon>Clostridia</taxon>
        <taxon>Eubacteriales</taxon>
        <taxon>Clostridiaceae</taxon>
        <taxon>Crassaminicella</taxon>
    </lineage>
</organism>
<gene>
    <name evidence="7" type="ORF">FQB35_10960</name>
</gene>
<keyword evidence="4" id="KW-0418">Kinase</keyword>
<keyword evidence="4" id="KW-0808">Transferase</keyword>
<keyword evidence="5" id="KW-0902">Two-component regulatory system</keyword>
<evidence type="ECO:0000256" key="5">
    <source>
        <dbReference type="ARBA" id="ARBA00023012"/>
    </source>
</evidence>
<keyword evidence="8" id="KW-1185">Reference proteome</keyword>
<dbReference type="RefSeq" id="WP_148809938.1">
    <property type="nucleotide sequence ID" value="NZ_CP042243.1"/>
</dbReference>
<dbReference type="InterPro" id="IPR005467">
    <property type="entry name" value="His_kinase_dom"/>
</dbReference>
<dbReference type="OrthoDB" id="1757740at2"/>
<keyword evidence="7" id="KW-0547">Nucleotide-binding</keyword>
<protein>
    <recommendedName>
        <fullName evidence="2">histidine kinase</fullName>
        <ecNumber evidence="2">2.7.13.3</ecNumber>
    </recommendedName>
</protein>
<evidence type="ECO:0000313" key="8">
    <source>
        <dbReference type="Proteomes" id="UP000324646"/>
    </source>
</evidence>
<dbReference type="GO" id="GO:0005524">
    <property type="term" value="F:ATP binding"/>
    <property type="evidence" value="ECO:0007669"/>
    <property type="project" value="UniProtKB-KW"/>
</dbReference>
<keyword evidence="3" id="KW-0597">Phosphoprotein</keyword>
<comment type="catalytic activity">
    <reaction evidence="1">
        <text>ATP + protein L-histidine = ADP + protein N-phospho-L-histidine.</text>
        <dbReference type="EC" id="2.7.13.3"/>
    </reaction>
</comment>
<evidence type="ECO:0000256" key="2">
    <source>
        <dbReference type="ARBA" id="ARBA00012438"/>
    </source>
</evidence>
<dbReference type="InterPro" id="IPR036890">
    <property type="entry name" value="HATPase_C_sf"/>
</dbReference>
<dbReference type="InterPro" id="IPR004358">
    <property type="entry name" value="Sig_transdc_His_kin-like_C"/>
</dbReference>
<dbReference type="PANTHER" id="PTHR43547:SF2">
    <property type="entry name" value="HYBRID SIGNAL TRANSDUCTION HISTIDINE KINASE C"/>
    <property type="match status" value="1"/>
</dbReference>